<dbReference type="GO" id="GO:0006581">
    <property type="term" value="P:acetylcholine catabolic process"/>
    <property type="evidence" value="ECO:0007669"/>
    <property type="project" value="TreeGrafter"/>
</dbReference>
<dbReference type="Gene3D" id="3.40.50.1820">
    <property type="entry name" value="alpha/beta hydrolase"/>
    <property type="match status" value="1"/>
</dbReference>
<keyword evidence="11" id="KW-1185">Reference proteome</keyword>
<sequence length="515" mass="57257">MKCELNSPIYLLMSVILLTAMPFVLLHFIYGSAVTDDAQLTISTGSLKGKVVTFRGIKVYQFLGIPFAEPPIGDLRFKKPLPVKSWNKLLNVDRWGPHCPQINFQWSEDCLYLNVFTSFSALNVAKNIESTNQSRSVMVWFYGGAFISGSANMPDLYDGTMLAALNDVIIVTVNYRIGPLGFLYLPEYGIPGNMGLWDQQLALQWVQDNIQYFDGDPGKVTIFGESAGSRSVSAHMVSPQLVGLFNKAIMQSGVLSDSNNTLTRHASSLVFLDKLNCSQSTATDVQSCLAAYKFGVVSEADSVSVGVVVGDEFIPDSIETAISKQKLDPNINILLGTVGYEGAFSLASTIDPQMFDPINPLNLTALDVRNILRKWFKQFSTDSLMQIYFADVDPNDSDKLRQILSKAVGDVQIACPAYSLGRKLVKDNKQSAVYAYYQSQKSITKPIYLFPSGSTWFPATHTNDLPFVFGYPFAVNETYDKEEVILSSIMMQTWTNFAKHGYVRDCMLRKIHRSN</sequence>
<evidence type="ECO:0000256" key="2">
    <source>
        <dbReference type="ARBA" id="ARBA00022487"/>
    </source>
</evidence>
<reference evidence="11" key="1">
    <citation type="submission" date="2011-08" db="EMBL/GenBank/DDBJ databases">
        <authorList>
            <person name="Rombauts S."/>
        </authorList>
    </citation>
    <scope>NUCLEOTIDE SEQUENCE</scope>
    <source>
        <strain evidence="11">London</strain>
    </source>
</reference>
<dbReference type="InterPro" id="IPR050654">
    <property type="entry name" value="AChE-related_enzymes"/>
</dbReference>
<dbReference type="SUPFAM" id="SSF53474">
    <property type="entry name" value="alpha/beta-Hydrolases"/>
    <property type="match status" value="1"/>
</dbReference>
<evidence type="ECO:0000256" key="3">
    <source>
        <dbReference type="ARBA" id="ARBA00022801"/>
    </source>
</evidence>
<comment type="similarity">
    <text evidence="1">Belongs to the type-B carboxylesterase/lipase family.</text>
</comment>
<keyword evidence="8" id="KW-0812">Transmembrane</keyword>
<dbReference type="SMR" id="T1JTH5"/>
<dbReference type="Proteomes" id="UP000015104">
    <property type="component" value="Unassembled WGS sequence"/>
</dbReference>
<dbReference type="ESTHER" id="tetur-t1jth5">
    <property type="family name" value="Cholinesterase-like"/>
</dbReference>
<keyword evidence="2" id="KW-0719">Serine esterase</keyword>
<organism evidence="10 11">
    <name type="scientific">Tetranychus urticae</name>
    <name type="common">Two-spotted spider mite</name>
    <dbReference type="NCBI Taxonomy" id="32264"/>
    <lineage>
        <taxon>Eukaryota</taxon>
        <taxon>Metazoa</taxon>
        <taxon>Ecdysozoa</taxon>
        <taxon>Arthropoda</taxon>
        <taxon>Chelicerata</taxon>
        <taxon>Arachnida</taxon>
        <taxon>Acari</taxon>
        <taxon>Acariformes</taxon>
        <taxon>Trombidiformes</taxon>
        <taxon>Prostigmata</taxon>
        <taxon>Eleutherengona</taxon>
        <taxon>Raphignathae</taxon>
        <taxon>Tetranychoidea</taxon>
        <taxon>Tetranychidae</taxon>
        <taxon>Tetranychus</taxon>
    </lineage>
</organism>
<keyword evidence="3" id="KW-0378">Hydrolase</keyword>
<evidence type="ECO:0000256" key="6">
    <source>
        <dbReference type="ARBA" id="ARBA00048484"/>
    </source>
</evidence>
<name>T1JTH5_TETUR</name>
<proteinExistence type="inferred from homology"/>
<dbReference type="PANTHER" id="PTHR43918:SF4">
    <property type="entry name" value="CARBOXYLIC ESTER HYDROLASE"/>
    <property type="match status" value="1"/>
</dbReference>
<evidence type="ECO:0000256" key="4">
    <source>
        <dbReference type="ARBA" id="ARBA00023157"/>
    </source>
</evidence>
<protein>
    <recommendedName>
        <fullName evidence="9">Carboxylesterase type B domain-containing protein</fullName>
    </recommendedName>
</protein>
<dbReference type="GO" id="GO:0005615">
    <property type="term" value="C:extracellular space"/>
    <property type="evidence" value="ECO:0007669"/>
    <property type="project" value="TreeGrafter"/>
</dbReference>
<dbReference type="PANTHER" id="PTHR43918">
    <property type="entry name" value="ACETYLCHOLINESTERASE"/>
    <property type="match status" value="1"/>
</dbReference>
<dbReference type="GO" id="GO:0019695">
    <property type="term" value="P:choline metabolic process"/>
    <property type="evidence" value="ECO:0007669"/>
    <property type="project" value="TreeGrafter"/>
</dbReference>
<feature type="active site" description="Charge relay system" evidence="7">
    <location>
        <position position="461"/>
    </location>
</feature>
<dbReference type="InterPro" id="IPR029058">
    <property type="entry name" value="AB_hydrolase_fold"/>
</dbReference>
<dbReference type="EnsemblMetazoa" id="tetur01g14170.1">
    <property type="protein sequence ID" value="tetur01g14170.1"/>
    <property type="gene ID" value="tetur01g14170"/>
</dbReference>
<dbReference type="AlphaFoldDB" id="T1JTH5"/>
<dbReference type="InterPro" id="IPR002018">
    <property type="entry name" value="CarbesteraseB"/>
</dbReference>
<keyword evidence="8" id="KW-0472">Membrane</keyword>
<comment type="catalytic activity">
    <reaction evidence="6">
        <text>acetylcholine + H2O = choline + acetate + H(+)</text>
        <dbReference type="Rhea" id="RHEA:17561"/>
        <dbReference type="ChEBI" id="CHEBI:15354"/>
        <dbReference type="ChEBI" id="CHEBI:15355"/>
        <dbReference type="ChEBI" id="CHEBI:15377"/>
        <dbReference type="ChEBI" id="CHEBI:15378"/>
        <dbReference type="ChEBI" id="CHEBI:30089"/>
        <dbReference type="EC" id="3.1.1.7"/>
    </reaction>
</comment>
<evidence type="ECO:0000259" key="9">
    <source>
        <dbReference type="Pfam" id="PF00135"/>
    </source>
</evidence>
<dbReference type="eggNOG" id="KOG4389">
    <property type="taxonomic scope" value="Eukaryota"/>
</dbReference>
<keyword evidence="5" id="KW-0325">Glycoprotein</keyword>
<evidence type="ECO:0000313" key="11">
    <source>
        <dbReference type="Proteomes" id="UP000015104"/>
    </source>
</evidence>
<evidence type="ECO:0000256" key="5">
    <source>
        <dbReference type="ARBA" id="ARBA00023180"/>
    </source>
</evidence>
<dbReference type="GO" id="GO:0005886">
    <property type="term" value="C:plasma membrane"/>
    <property type="evidence" value="ECO:0007669"/>
    <property type="project" value="TreeGrafter"/>
</dbReference>
<feature type="active site" description="Acyl-ester intermediate" evidence="7">
    <location>
        <position position="226"/>
    </location>
</feature>
<dbReference type="PRINTS" id="PR00878">
    <property type="entry name" value="CHOLNESTRASE"/>
</dbReference>
<evidence type="ECO:0000256" key="8">
    <source>
        <dbReference type="SAM" id="Phobius"/>
    </source>
</evidence>
<feature type="domain" description="Carboxylesterase type B" evidence="9">
    <location>
        <begin position="37"/>
        <end position="501"/>
    </location>
</feature>
<dbReference type="HOGENOM" id="CLU_006586_13_0_1"/>
<evidence type="ECO:0000256" key="1">
    <source>
        <dbReference type="ARBA" id="ARBA00005964"/>
    </source>
</evidence>
<dbReference type="Pfam" id="PF00135">
    <property type="entry name" value="COesterase"/>
    <property type="match status" value="1"/>
</dbReference>
<reference evidence="10" key="2">
    <citation type="submission" date="2015-06" db="UniProtKB">
        <authorList>
            <consortium name="EnsemblMetazoa"/>
        </authorList>
    </citation>
    <scope>IDENTIFICATION</scope>
</reference>
<evidence type="ECO:0000313" key="10">
    <source>
        <dbReference type="EnsemblMetazoa" id="tetur01g14170.1"/>
    </source>
</evidence>
<feature type="transmembrane region" description="Helical" evidence="8">
    <location>
        <begin position="9"/>
        <end position="30"/>
    </location>
</feature>
<keyword evidence="4" id="KW-1015">Disulfide bond</keyword>
<evidence type="ECO:0000256" key="7">
    <source>
        <dbReference type="PIRSR" id="PIRSR600997-1"/>
    </source>
</evidence>
<feature type="active site" description="Charge relay system" evidence="7">
    <location>
        <position position="341"/>
    </location>
</feature>
<dbReference type="GO" id="GO:0003990">
    <property type="term" value="F:acetylcholinesterase activity"/>
    <property type="evidence" value="ECO:0007669"/>
    <property type="project" value="UniProtKB-EC"/>
</dbReference>
<keyword evidence="8" id="KW-1133">Transmembrane helix</keyword>
<dbReference type="InterPro" id="IPR000997">
    <property type="entry name" value="Cholinesterase"/>
</dbReference>
<dbReference type="EMBL" id="CAEY01000481">
    <property type="status" value="NOT_ANNOTATED_CDS"/>
    <property type="molecule type" value="Genomic_DNA"/>
</dbReference>
<accession>T1JTH5</accession>